<dbReference type="EMBL" id="CP000878">
    <property type="protein sequence ID" value="ABX09348.1"/>
    <property type="molecule type" value="Genomic_DNA"/>
</dbReference>
<gene>
    <name evidence="1" type="ordered locus">P9211_14171</name>
</gene>
<dbReference type="HOGENOM" id="CLU_213335_0_0_3"/>
<evidence type="ECO:0000313" key="1">
    <source>
        <dbReference type="EMBL" id="ABX09348.1"/>
    </source>
</evidence>
<reference evidence="1 2" key="1">
    <citation type="journal article" date="2007" name="PLoS Genet.">
        <title>Patterns and implications of gene gain and loss in the evolution of Prochlorococcus.</title>
        <authorList>
            <person name="Kettler G.C."/>
            <person name="Martiny A.C."/>
            <person name="Huang K."/>
            <person name="Zucker J."/>
            <person name="Coleman M.L."/>
            <person name="Rodrigue S."/>
            <person name="Chen F."/>
            <person name="Lapidus A."/>
            <person name="Ferriera S."/>
            <person name="Johnson J."/>
            <person name="Steglich C."/>
            <person name="Church G.M."/>
            <person name="Richardson P."/>
            <person name="Chisholm S.W."/>
        </authorList>
    </citation>
    <scope>NUCLEOTIDE SEQUENCE [LARGE SCALE GENOMIC DNA]</scope>
    <source>
        <strain evidence="2">MIT 9211</strain>
    </source>
</reference>
<sequence length="54" mass="5898">MSFFMASKRESISIVEDSDAIDSYFECITACAVGDDGGECITKCIEVHLKSQTD</sequence>
<name>A9BBY6_PROM4</name>
<dbReference type="Proteomes" id="UP000000788">
    <property type="component" value="Chromosome"/>
</dbReference>
<dbReference type="KEGG" id="pmj:P9211_14171"/>
<dbReference type="AlphaFoldDB" id="A9BBY6"/>
<keyword evidence="2" id="KW-1185">Reference proteome</keyword>
<proteinExistence type="predicted"/>
<protein>
    <submittedName>
        <fullName evidence="1">Uncharacterized protein</fullName>
    </submittedName>
</protein>
<evidence type="ECO:0000313" key="2">
    <source>
        <dbReference type="Proteomes" id="UP000000788"/>
    </source>
</evidence>
<organism evidence="1 2">
    <name type="scientific">Prochlorococcus marinus (strain MIT 9211)</name>
    <dbReference type="NCBI Taxonomy" id="93059"/>
    <lineage>
        <taxon>Bacteria</taxon>
        <taxon>Bacillati</taxon>
        <taxon>Cyanobacteriota</taxon>
        <taxon>Cyanophyceae</taxon>
        <taxon>Synechococcales</taxon>
        <taxon>Prochlorococcaceae</taxon>
        <taxon>Prochlorococcus</taxon>
    </lineage>
</organism>
<accession>A9BBY6</accession>